<dbReference type="EMBL" id="BMNB01000010">
    <property type="protein sequence ID" value="GGM40218.1"/>
    <property type="molecule type" value="Genomic_DNA"/>
</dbReference>
<reference evidence="2" key="1">
    <citation type="journal article" date="2014" name="Int. J. Syst. Evol. Microbiol.">
        <title>Complete genome sequence of Corynebacterium casei LMG S-19264T (=DSM 44701T), isolated from a smear-ripened cheese.</title>
        <authorList>
            <consortium name="US DOE Joint Genome Institute (JGI-PGF)"/>
            <person name="Walter F."/>
            <person name="Albersmeier A."/>
            <person name="Kalinowski J."/>
            <person name="Ruckert C."/>
        </authorList>
    </citation>
    <scope>NUCLEOTIDE SEQUENCE</scope>
    <source>
        <strain evidence="2">CGMCC 4.7312</strain>
    </source>
</reference>
<gene>
    <name evidence="2" type="ORF">GCM10011608_26270</name>
</gene>
<feature type="compositionally biased region" description="Low complexity" evidence="1">
    <location>
        <begin position="168"/>
        <end position="181"/>
    </location>
</feature>
<keyword evidence="3" id="KW-1185">Reference proteome</keyword>
<accession>A0A917TVE9</accession>
<dbReference type="AlphaFoldDB" id="A0A917TVE9"/>
<reference evidence="2" key="2">
    <citation type="submission" date="2020-09" db="EMBL/GenBank/DDBJ databases">
        <authorList>
            <person name="Sun Q."/>
            <person name="Zhou Y."/>
        </authorList>
    </citation>
    <scope>NUCLEOTIDE SEQUENCE</scope>
    <source>
        <strain evidence="2">CGMCC 4.7312</strain>
    </source>
</reference>
<name>A0A917TVE9_9ACTN</name>
<evidence type="ECO:0000313" key="2">
    <source>
        <dbReference type="EMBL" id="GGM40218.1"/>
    </source>
</evidence>
<sequence>MLRVDPAVLLGERPPPAGGDVRDGLDGVRAALARYGVFQAQMRPVPVGDLRRQVGHAWLSFQHGQYAQVVRVLPGLLDAVQVGSAGEPGRAELTVQAYRIASSVLVKLGEADLGWLTADRALVAAGGDALLAGTAAISLGQALRLAGRQRLAQAATVAAAQRLISAAKRSSRGSSGPLSGSEWSPPGRRAQELAVAGTLLLQAAFAAASCGQHGQAEALLEWAADVASRAEATDDPHRTSFGPLAVELARMVVAVERGDVTEAVTRHEMLIRRDGWRRLPAEHRGAYLVDAARAYLLAGDLAGAGRMLVAADGVAPAEVRARPLARTLLGELARGRPAPPGVARLATLVGLTR</sequence>
<feature type="region of interest" description="Disordered" evidence="1">
    <location>
        <begin position="168"/>
        <end position="187"/>
    </location>
</feature>
<evidence type="ECO:0000313" key="3">
    <source>
        <dbReference type="Proteomes" id="UP000608890"/>
    </source>
</evidence>
<dbReference type="RefSeq" id="WP_229705880.1">
    <property type="nucleotide sequence ID" value="NZ_BMNB01000010.1"/>
</dbReference>
<evidence type="ECO:0000256" key="1">
    <source>
        <dbReference type="SAM" id="MobiDB-lite"/>
    </source>
</evidence>
<proteinExistence type="predicted"/>
<organism evidence="2 3">
    <name type="scientific">Micromonospora sonchi</name>
    <dbReference type="NCBI Taxonomy" id="1763543"/>
    <lineage>
        <taxon>Bacteria</taxon>
        <taxon>Bacillati</taxon>
        <taxon>Actinomycetota</taxon>
        <taxon>Actinomycetes</taxon>
        <taxon>Micromonosporales</taxon>
        <taxon>Micromonosporaceae</taxon>
        <taxon>Micromonospora</taxon>
    </lineage>
</organism>
<comment type="caution">
    <text evidence="2">The sequence shown here is derived from an EMBL/GenBank/DDBJ whole genome shotgun (WGS) entry which is preliminary data.</text>
</comment>
<dbReference type="Proteomes" id="UP000608890">
    <property type="component" value="Unassembled WGS sequence"/>
</dbReference>
<protein>
    <submittedName>
        <fullName evidence="2">Transcriptional regulator</fullName>
    </submittedName>
</protein>